<dbReference type="Gene3D" id="3.60.10.10">
    <property type="entry name" value="Endonuclease/exonuclease/phosphatase"/>
    <property type="match status" value="1"/>
</dbReference>
<evidence type="ECO:0000313" key="3">
    <source>
        <dbReference type="RefSeq" id="XP_071905874.1"/>
    </source>
</evidence>
<dbReference type="Pfam" id="PF03372">
    <property type="entry name" value="Exo_endo_phos"/>
    <property type="match status" value="1"/>
</dbReference>
<protein>
    <recommendedName>
        <fullName evidence="1">Endonuclease/exonuclease/phosphatase domain-containing protein</fullName>
    </recommendedName>
</protein>
<name>A0ABM4UF21_COFAR</name>
<reference evidence="2" key="1">
    <citation type="journal article" date="2025" name="Foods">
        <title>Unveiling the Microbial Signatures of Arabica Coffee Cherries: Insights into Ripeness Specific Diversity, Functional Traits, and Implications for Quality and Safety.</title>
        <authorList>
            <consortium name="RefSeq"/>
            <person name="Tenea G.N."/>
            <person name="Cifuentes V."/>
            <person name="Reyes P."/>
            <person name="Cevallos-Vallejos M."/>
        </authorList>
    </citation>
    <scope>NUCLEOTIDE SEQUENCE [LARGE SCALE GENOMIC DNA]</scope>
</reference>
<dbReference type="InterPro" id="IPR005135">
    <property type="entry name" value="Endo/exonuclease/phosphatase"/>
</dbReference>
<dbReference type="SUPFAM" id="SSF56219">
    <property type="entry name" value="DNase I-like"/>
    <property type="match status" value="1"/>
</dbReference>
<proteinExistence type="predicted"/>
<dbReference type="Proteomes" id="UP001652660">
    <property type="component" value="Chromosome 1e"/>
</dbReference>
<evidence type="ECO:0000313" key="2">
    <source>
        <dbReference type="Proteomes" id="UP001652660"/>
    </source>
</evidence>
<dbReference type="InterPro" id="IPR036691">
    <property type="entry name" value="Endo/exonu/phosph_ase_sf"/>
</dbReference>
<dbReference type="PANTHER" id="PTHR35218:SF9">
    <property type="entry name" value="ENDONUCLEASE_EXONUCLEASE_PHOSPHATASE DOMAIN-CONTAINING PROTEIN"/>
    <property type="match status" value="1"/>
</dbReference>
<dbReference type="RefSeq" id="XP_071905874.1">
    <property type="nucleotide sequence ID" value="XM_072049773.1"/>
</dbReference>
<organism evidence="2 3">
    <name type="scientific">Coffea arabica</name>
    <name type="common">Arabian coffee</name>
    <dbReference type="NCBI Taxonomy" id="13443"/>
    <lineage>
        <taxon>Eukaryota</taxon>
        <taxon>Viridiplantae</taxon>
        <taxon>Streptophyta</taxon>
        <taxon>Embryophyta</taxon>
        <taxon>Tracheophyta</taxon>
        <taxon>Spermatophyta</taxon>
        <taxon>Magnoliopsida</taxon>
        <taxon>eudicotyledons</taxon>
        <taxon>Gunneridae</taxon>
        <taxon>Pentapetalae</taxon>
        <taxon>asterids</taxon>
        <taxon>lamiids</taxon>
        <taxon>Gentianales</taxon>
        <taxon>Rubiaceae</taxon>
        <taxon>Ixoroideae</taxon>
        <taxon>Gardenieae complex</taxon>
        <taxon>Bertiereae - Coffeeae clade</taxon>
        <taxon>Coffeeae</taxon>
        <taxon>Coffea</taxon>
    </lineage>
</organism>
<dbReference type="GeneID" id="140007069"/>
<gene>
    <name evidence="3" type="primary">LOC140007069</name>
</gene>
<evidence type="ECO:0000259" key="1">
    <source>
        <dbReference type="Pfam" id="PF03372"/>
    </source>
</evidence>
<reference evidence="3" key="2">
    <citation type="submission" date="2025-08" db="UniProtKB">
        <authorList>
            <consortium name="RefSeq"/>
        </authorList>
    </citation>
    <scope>IDENTIFICATION</scope>
    <source>
        <tissue evidence="3">Leaves</tissue>
    </source>
</reference>
<dbReference type="PANTHER" id="PTHR35218">
    <property type="entry name" value="RNASE H DOMAIN-CONTAINING PROTEIN"/>
    <property type="match status" value="1"/>
</dbReference>
<feature type="domain" description="Endonuclease/exonuclease/phosphatase" evidence="1">
    <location>
        <begin position="22"/>
        <end position="221"/>
    </location>
</feature>
<sequence>MAVLAFAGAAKNLTLGNPLALVWNCRGAGSPLTVPQLKEIVNLQSPEVICLAETKNRKCFMNTVRMKLRYDKLFVVDPVGRSGGLAVMWKKELAVSRVLFTDFSIELQIEGSGDKSKWWLICVYASSIETVREKQWNIITERKALWGRNWVIAGDMNDIINNDEKWGGIRRPESSFRKFRSFISVNELIDIGFEGIPWTWCNNWEDEGEIKERLDRIMVSGG</sequence>
<accession>A0ABM4UF21</accession>
<keyword evidence="2" id="KW-1185">Reference proteome</keyword>